<dbReference type="EMBL" id="JAUKTV010000006">
    <property type="protein sequence ID" value="KAK0736270.1"/>
    <property type="molecule type" value="Genomic_DNA"/>
</dbReference>
<proteinExistence type="predicted"/>
<feature type="signal peptide" evidence="1">
    <location>
        <begin position="1"/>
        <end position="20"/>
    </location>
</feature>
<dbReference type="AlphaFoldDB" id="A0AA40BL68"/>
<feature type="chain" id="PRO_5041430855" evidence="1">
    <location>
        <begin position="21"/>
        <end position="199"/>
    </location>
</feature>
<evidence type="ECO:0000313" key="3">
    <source>
        <dbReference type="Proteomes" id="UP001172159"/>
    </source>
</evidence>
<dbReference type="InterPro" id="IPR025649">
    <property type="entry name" value="DUF4360"/>
</dbReference>
<accession>A0AA40BL68</accession>
<organism evidence="2 3">
    <name type="scientific">Apiosordaria backusii</name>
    <dbReference type="NCBI Taxonomy" id="314023"/>
    <lineage>
        <taxon>Eukaryota</taxon>
        <taxon>Fungi</taxon>
        <taxon>Dikarya</taxon>
        <taxon>Ascomycota</taxon>
        <taxon>Pezizomycotina</taxon>
        <taxon>Sordariomycetes</taxon>
        <taxon>Sordariomycetidae</taxon>
        <taxon>Sordariales</taxon>
        <taxon>Lasiosphaeriaceae</taxon>
        <taxon>Apiosordaria</taxon>
    </lineage>
</organism>
<keyword evidence="1" id="KW-0732">Signal</keyword>
<comment type="caution">
    <text evidence="2">The sequence shown here is derived from an EMBL/GenBank/DDBJ whole genome shotgun (WGS) entry which is preliminary data.</text>
</comment>
<evidence type="ECO:0000313" key="2">
    <source>
        <dbReference type="EMBL" id="KAK0736270.1"/>
    </source>
</evidence>
<keyword evidence="3" id="KW-1185">Reference proteome</keyword>
<reference evidence="2" key="1">
    <citation type="submission" date="2023-06" db="EMBL/GenBank/DDBJ databases">
        <title>Genome-scale phylogeny and comparative genomics of the fungal order Sordariales.</title>
        <authorList>
            <consortium name="Lawrence Berkeley National Laboratory"/>
            <person name="Hensen N."/>
            <person name="Bonometti L."/>
            <person name="Westerberg I."/>
            <person name="Brannstrom I.O."/>
            <person name="Guillou S."/>
            <person name="Cros-Aarteil S."/>
            <person name="Calhoun S."/>
            <person name="Haridas S."/>
            <person name="Kuo A."/>
            <person name="Mondo S."/>
            <person name="Pangilinan J."/>
            <person name="Riley R."/>
            <person name="Labutti K."/>
            <person name="Andreopoulos B."/>
            <person name="Lipzen A."/>
            <person name="Chen C."/>
            <person name="Yanf M."/>
            <person name="Daum C."/>
            <person name="Ng V."/>
            <person name="Clum A."/>
            <person name="Steindorff A."/>
            <person name="Ohm R."/>
            <person name="Martin F."/>
            <person name="Silar P."/>
            <person name="Natvig D."/>
            <person name="Lalanne C."/>
            <person name="Gautier V."/>
            <person name="Ament-Velasquez S.L."/>
            <person name="Kruys A."/>
            <person name="Hutchinson M.I."/>
            <person name="Powell A.J."/>
            <person name="Barry K."/>
            <person name="Miller A.N."/>
            <person name="Grigoriev I.V."/>
            <person name="Debuchy R."/>
            <person name="Gladieux P."/>
            <person name="Thoren M.H."/>
            <person name="Johannesson H."/>
        </authorList>
    </citation>
    <scope>NUCLEOTIDE SEQUENCE</scope>
    <source>
        <strain evidence="2">CBS 540.89</strain>
    </source>
</reference>
<dbReference type="Pfam" id="PF14273">
    <property type="entry name" value="DUF4360"/>
    <property type="match status" value="1"/>
</dbReference>
<sequence length="199" mass="19872">MKPAASLLFAGLSLSQTTSPVAITSIALSGPGCPAASSPVIISRDGQSAHISLSSFSVGSGPGTVPSNSCTFAISLLYSSASTTCTATHFGFTYSGTGKVDEGLTGSLHDAFTVAPKGAIGPHLDPVFAWDSGTFGTAGQVGPWSFASGFAVEVDDIKGSGEEIVLTGTAFMDSEVIEGKNGEVKTERIGITIGGTGAC</sequence>
<dbReference type="Proteomes" id="UP001172159">
    <property type="component" value="Unassembled WGS sequence"/>
</dbReference>
<protein>
    <submittedName>
        <fullName evidence="2">Uncharacterized protein</fullName>
    </submittedName>
</protein>
<name>A0AA40BL68_9PEZI</name>
<evidence type="ECO:0000256" key="1">
    <source>
        <dbReference type="SAM" id="SignalP"/>
    </source>
</evidence>
<gene>
    <name evidence="2" type="ORF">B0T21DRAFT_411456</name>
</gene>